<keyword evidence="1" id="KW-0732">Signal</keyword>
<dbReference type="EMBL" id="JAODOP010000004">
    <property type="protein sequence ID" value="MEF3833438.1"/>
    <property type="molecule type" value="Genomic_DNA"/>
</dbReference>
<evidence type="ECO:0000256" key="1">
    <source>
        <dbReference type="SAM" id="SignalP"/>
    </source>
</evidence>
<proteinExistence type="predicted"/>
<sequence>MFRLIFILLVFTSATTAQVGIGTTSPEGALDIFASNSGVLFPRVALTAKNVAAPVLNPDGGLLAVSTVVYNTATAGVSPNVVKPGYYYWSGTDWVSFATDTNLDYLGIPRTAVFESSSNISNFLNGIGAGGKQNIPMTEITNHTGSNGLTFNSATNQITFNPGVYQISFAYEGTHNRAGCTVSSHFVDFPVGSGSSTRIHSTATHNSGGTSNYGGIIQYVTKITSTRVWTIALGRGQSGNCYGTGNFIRGVSTQLSILRLSDD</sequence>
<gene>
    <name evidence="2" type="ORF">N1F79_09875</name>
</gene>
<evidence type="ECO:0000313" key="3">
    <source>
        <dbReference type="Proteomes" id="UP001337305"/>
    </source>
</evidence>
<dbReference type="RefSeq" id="WP_303305784.1">
    <property type="nucleotide sequence ID" value="NZ_JAODOP010000004.1"/>
</dbReference>
<protein>
    <recommendedName>
        <fullName evidence="4">C1q domain-containing protein</fullName>
    </recommendedName>
</protein>
<evidence type="ECO:0000313" key="2">
    <source>
        <dbReference type="EMBL" id="MEF3833438.1"/>
    </source>
</evidence>
<dbReference type="Proteomes" id="UP001337305">
    <property type="component" value="Unassembled WGS sequence"/>
</dbReference>
<evidence type="ECO:0008006" key="4">
    <source>
        <dbReference type="Google" id="ProtNLM"/>
    </source>
</evidence>
<comment type="caution">
    <text evidence="2">The sequence shown here is derived from an EMBL/GenBank/DDBJ whole genome shotgun (WGS) entry which is preliminary data.</text>
</comment>
<name>A0ABU7XRS9_9FLAO</name>
<accession>A0ABU7XRS9</accession>
<feature type="chain" id="PRO_5045176613" description="C1q domain-containing protein" evidence="1">
    <location>
        <begin position="20"/>
        <end position="263"/>
    </location>
</feature>
<keyword evidence="3" id="KW-1185">Reference proteome</keyword>
<organism evidence="2 3">
    <name type="scientific">Flavivirga spongiicola</name>
    <dbReference type="NCBI Taxonomy" id="421621"/>
    <lineage>
        <taxon>Bacteria</taxon>
        <taxon>Pseudomonadati</taxon>
        <taxon>Bacteroidota</taxon>
        <taxon>Flavobacteriia</taxon>
        <taxon>Flavobacteriales</taxon>
        <taxon>Flavobacteriaceae</taxon>
        <taxon>Flavivirga</taxon>
    </lineage>
</organism>
<feature type="signal peptide" evidence="1">
    <location>
        <begin position="1"/>
        <end position="19"/>
    </location>
</feature>
<reference evidence="2 3" key="1">
    <citation type="submission" date="2022-09" db="EMBL/GenBank/DDBJ databases">
        <title>Genome sequencing of Flavivirga sp. MEBiC05379.</title>
        <authorList>
            <person name="Oh H.-M."/>
            <person name="Kwon K.K."/>
            <person name="Park M.J."/>
            <person name="Yang S.-H."/>
        </authorList>
    </citation>
    <scope>NUCLEOTIDE SEQUENCE [LARGE SCALE GENOMIC DNA]</scope>
    <source>
        <strain evidence="2 3">MEBiC05379</strain>
    </source>
</reference>